<dbReference type="Pfam" id="PF04109">
    <property type="entry name" value="ATG9"/>
    <property type="match status" value="1"/>
</dbReference>
<evidence type="ECO:0000256" key="9">
    <source>
        <dbReference type="ARBA" id="ARBA00023136"/>
    </source>
</evidence>
<dbReference type="PANTHER" id="PTHR13038:SF10">
    <property type="entry name" value="AUTOPHAGY-RELATED PROTEIN 9"/>
    <property type="match status" value="1"/>
</dbReference>
<evidence type="ECO:0000256" key="10">
    <source>
        <dbReference type="RuleBase" id="RU364027"/>
    </source>
</evidence>
<comment type="function">
    <text evidence="10">Phospholipid scramblase involved in autophagy. Cycles between the preautophagosomal structure/phagophore assembly site (PAS) and the cytoplasmic vesicle pool and supplies membrane for the growing autophagosome. Lipid scramblase activity plays a key role in preautophagosomal structure/phagophore assembly by distributing the phospholipids that arrive through ATG2 from the cytoplasmic to the luminal leaflet of the bilayer, thereby driving autophagosomal membrane expansion.</text>
</comment>
<evidence type="ECO:0000256" key="7">
    <source>
        <dbReference type="ARBA" id="ARBA00023006"/>
    </source>
</evidence>
<proteinExistence type="inferred from homology"/>
<keyword evidence="8 10" id="KW-0445">Lipid transport</keyword>
<dbReference type="Proteomes" id="UP001628156">
    <property type="component" value="Unassembled WGS sequence"/>
</dbReference>
<gene>
    <name evidence="11" type="ORF">ENUP19_0050G0061</name>
</gene>
<dbReference type="PANTHER" id="PTHR13038">
    <property type="entry name" value="APG9 AUTOPHAGY 9"/>
    <property type="match status" value="1"/>
</dbReference>
<evidence type="ECO:0000256" key="6">
    <source>
        <dbReference type="ARBA" id="ARBA00022989"/>
    </source>
</evidence>
<protein>
    <recommendedName>
        <fullName evidence="3 10">Autophagy-related protein 9</fullName>
    </recommendedName>
</protein>
<evidence type="ECO:0000256" key="8">
    <source>
        <dbReference type="ARBA" id="ARBA00023055"/>
    </source>
</evidence>
<feature type="transmembrane region" description="Helical" evidence="10">
    <location>
        <begin position="300"/>
        <end position="320"/>
    </location>
</feature>
<keyword evidence="5 10" id="KW-0812">Transmembrane</keyword>
<sequence>MTLYNKRNSKALMLSEESLKELYLIWKKGGYIGLVFDKIMHLFEVIILMTVCIILTILDFNKMFNTKSKENELFDYFILNDGFRIWCIWCIVIFFSPFIIIQIYFTVKKLLSSNTIEAKEFYNINHFQDFNRNWNGISKIIAPSSSLNRKTFVRMYNNKIDPHSNLIIRSSISWNYNLLTFIQAKTNEIRFLHIFPLNILFACYNGYLTLLKYFSSFTSKNLILLNKYHFTKYAWLLYRKYNELPHETSTRLFEAIPLAQQLTGINQKGILFHIMRVLKILVSGLCLIIIPLASLTKFTFFGISSTLLLMIAIPTIALIYSQTYKKQTIKSPRQIAQYLQNFTKYYDERWENPSMERQLLTEFENSIFKSNLKQSLDEIIAPFYVNSLLSHNLFSSNSELVNLISSGELQPLPPPQLQSNTTFTSSLHGLSAYLNLVHN</sequence>
<keyword evidence="9 10" id="KW-0472">Membrane</keyword>
<organism evidence="11 12">
    <name type="scientific">Entamoeba nuttalli</name>
    <dbReference type="NCBI Taxonomy" id="412467"/>
    <lineage>
        <taxon>Eukaryota</taxon>
        <taxon>Amoebozoa</taxon>
        <taxon>Evosea</taxon>
        <taxon>Archamoebae</taxon>
        <taxon>Mastigamoebida</taxon>
        <taxon>Entamoebidae</taxon>
        <taxon>Entamoeba</taxon>
    </lineage>
</organism>
<feature type="transmembrane region" description="Helical" evidence="10">
    <location>
        <begin position="277"/>
        <end position="294"/>
    </location>
</feature>
<keyword evidence="7 10" id="KW-0072">Autophagy</keyword>
<evidence type="ECO:0000256" key="5">
    <source>
        <dbReference type="ARBA" id="ARBA00022692"/>
    </source>
</evidence>
<reference evidence="11 12" key="1">
    <citation type="journal article" date="2019" name="PLoS Negl. Trop. Dis.">
        <title>Whole genome sequencing of Entamoeba nuttalli reveals mammalian host-related molecular signatures and a novel octapeptide-repeat surface protein.</title>
        <authorList>
            <person name="Tanaka M."/>
            <person name="Makiuchi T."/>
            <person name="Komiyama T."/>
            <person name="Shiina T."/>
            <person name="Osaki K."/>
            <person name="Tachibana H."/>
        </authorList>
    </citation>
    <scope>NUCLEOTIDE SEQUENCE [LARGE SCALE GENOMIC DNA]</scope>
    <source>
        <strain evidence="11 12">P19-061405</strain>
    </source>
</reference>
<comment type="caution">
    <text evidence="11">The sequence shown here is derived from an EMBL/GenBank/DDBJ whole genome shotgun (WGS) entry which is preliminary data.</text>
</comment>
<accession>A0ABQ0DBQ1</accession>
<comment type="similarity">
    <text evidence="2 10">Belongs to the ATG9 family.</text>
</comment>
<feature type="transmembrane region" description="Helical" evidence="10">
    <location>
        <begin position="83"/>
        <end position="105"/>
    </location>
</feature>
<name>A0ABQ0DBQ1_9EUKA</name>
<keyword evidence="12" id="KW-1185">Reference proteome</keyword>
<evidence type="ECO:0000256" key="1">
    <source>
        <dbReference type="ARBA" id="ARBA00004511"/>
    </source>
</evidence>
<dbReference type="InterPro" id="IPR007241">
    <property type="entry name" value="Autophagy-rel_prot_9"/>
</dbReference>
<evidence type="ECO:0000256" key="3">
    <source>
        <dbReference type="ARBA" id="ARBA00018074"/>
    </source>
</evidence>
<evidence type="ECO:0000313" key="11">
    <source>
        <dbReference type="EMBL" id="GAB1220280.1"/>
    </source>
</evidence>
<evidence type="ECO:0000256" key="2">
    <source>
        <dbReference type="ARBA" id="ARBA00006185"/>
    </source>
</evidence>
<comment type="subcellular location">
    <subcellularLocation>
        <location evidence="1 10">Preautophagosomal structure membrane</location>
        <topology evidence="1 10">Multi-pass membrane protein</topology>
    </subcellularLocation>
</comment>
<evidence type="ECO:0000256" key="4">
    <source>
        <dbReference type="ARBA" id="ARBA00022448"/>
    </source>
</evidence>
<keyword evidence="4 10" id="KW-0813">Transport</keyword>
<keyword evidence="6 10" id="KW-1133">Transmembrane helix</keyword>
<dbReference type="EMBL" id="BAAFRS010000050">
    <property type="protein sequence ID" value="GAB1220280.1"/>
    <property type="molecule type" value="Genomic_DNA"/>
</dbReference>
<evidence type="ECO:0000313" key="12">
    <source>
        <dbReference type="Proteomes" id="UP001628156"/>
    </source>
</evidence>
<feature type="transmembrane region" description="Helical" evidence="10">
    <location>
        <begin position="42"/>
        <end position="63"/>
    </location>
</feature>
<comment type="caution">
    <text evidence="10">Lacks conserved residue(s) required for the propagation of feature annotation.</text>
</comment>